<evidence type="ECO:0000256" key="1">
    <source>
        <dbReference type="ARBA" id="ARBA00004429"/>
    </source>
</evidence>
<keyword evidence="7 9" id="KW-0472">Membrane</keyword>
<dbReference type="Proteomes" id="UP000001857">
    <property type="component" value="Chromosome II"/>
</dbReference>
<proteinExistence type="inferred from homology"/>
<dbReference type="InterPro" id="IPR055348">
    <property type="entry name" value="DctQ"/>
</dbReference>
<dbReference type="GO" id="GO:0015740">
    <property type="term" value="P:C4-dicarboxylate transport"/>
    <property type="evidence" value="ECO:0007669"/>
    <property type="project" value="TreeGrafter"/>
</dbReference>
<evidence type="ECO:0000256" key="8">
    <source>
        <dbReference type="ARBA" id="ARBA00038436"/>
    </source>
</evidence>
<dbReference type="HOGENOM" id="CLU_086356_9_4_6"/>
<keyword evidence="4 9" id="KW-0997">Cell inner membrane</keyword>
<evidence type="ECO:0000313" key="11">
    <source>
        <dbReference type="EMBL" id="ACH63768.1"/>
    </source>
</evidence>
<feature type="transmembrane region" description="Helical" evidence="9">
    <location>
        <begin position="48"/>
        <end position="66"/>
    </location>
</feature>
<dbReference type="InterPro" id="IPR007387">
    <property type="entry name" value="TRAP_DctQ"/>
</dbReference>
<evidence type="ECO:0000256" key="3">
    <source>
        <dbReference type="ARBA" id="ARBA00022475"/>
    </source>
</evidence>
<comment type="subunit">
    <text evidence="9">The complex comprises the extracytoplasmic solute receptor protein and the two transmembrane proteins.</text>
</comment>
<keyword evidence="5 9" id="KW-0812">Transmembrane</keyword>
<evidence type="ECO:0000256" key="4">
    <source>
        <dbReference type="ARBA" id="ARBA00022519"/>
    </source>
</evidence>
<keyword evidence="3" id="KW-1003">Cell membrane</keyword>
<evidence type="ECO:0000256" key="6">
    <source>
        <dbReference type="ARBA" id="ARBA00022989"/>
    </source>
</evidence>
<gene>
    <name evidence="11" type="ordered locus">VFMJ11_A0038</name>
</gene>
<feature type="domain" description="Tripartite ATP-independent periplasmic transporters DctQ component" evidence="10">
    <location>
        <begin position="24"/>
        <end position="154"/>
    </location>
</feature>
<feature type="transmembrane region" description="Helical" evidence="9">
    <location>
        <begin position="128"/>
        <end position="147"/>
    </location>
</feature>
<feature type="transmembrane region" description="Helical" evidence="9">
    <location>
        <begin position="12"/>
        <end position="36"/>
    </location>
</feature>
<comment type="similarity">
    <text evidence="8 9">Belongs to the TRAP transporter small permease family.</text>
</comment>
<reference evidence="11 12" key="2">
    <citation type="journal article" date="2009" name="Nature">
        <title>A single regulatory gene is sufficient to alter bacterial host range.</title>
        <authorList>
            <person name="Mandel M.J."/>
            <person name="Wollenberg M.S."/>
            <person name="Stabb E.V."/>
            <person name="Visick K.L."/>
            <person name="Ruby E.G."/>
        </authorList>
    </citation>
    <scope>NUCLEOTIDE SEQUENCE [LARGE SCALE GENOMIC DNA]</scope>
    <source>
        <strain evidence="11 12">MJ11</strain>
    </source>
</reference>
<evidence type="ECO:0000256" key="5">
    <source>
        <dbReference type="ARBA" id="ARBA00022692"/>
    </source>
</evidence>
<evidence type="ECO:0000256" key="2">
    <source>
        <dbReference type="ARBA" id="ARBA00022448"/>
    </source>
</evidence>
<dbReference type="PANTHER" id="PTHR35011">
    <property type="entry name" value="2,3-DIKETO-L-GULONATE TRAP TRANSPORTER SMALL PERMEASE PROTEIN YIAM"/>
    <property type="match status" value="1"/>
</dbReference>
<name>B5ESA6_ALIFM</name>
<sequence length="168" mass="19431">MKNKINYFMNNIEEYVSILLFSSLIILCFLQILFRFVFNFSLSWTEELSRYVFIALVYISASLAVIRGAHVRVEVIDNYIKGANKRILDTIIDLSFAIFMIYIGYYGIEITIETLDVEQTTPALGWSSGWVYAVVPFSFYLISLRLIQRAYLRLTNKLDESNISVGCD</sequence>
<evidence type="ECO:0000256" key="7">
    <source>
        <dbReference type="ARBA" id="ARBA00023136"/>
    </source>
</evidence>
<dbReference type="RefSeq" id="WP_012534945.1">
    <property type="nucleotide sequence ID" value="NC_011186.1"/>
</dbReference>
<dbReference type="KEGG" id="vfm:VFMJ11_A0038"/>
<evidence type="ECO:0000256" key="9">
    <source>
        <dbReference type="RuleBase" id="RU369079"/>
    </source>
</evidence>
<evidence type="ECO:0000259" key="10">
    <source>
        <dbReference type="Pfam" id="PF04290"/>
    </source>
</evidence>
<comment type="function">
    <text evidence="9">Part of the tripartite ATP-independent periplasmic (TRAP) transport system.</text>
</comment>
<dbReference type="AlphaFoldDB" id="B5ESA6"/>
<keyword evidence="2 9" id="KW-0813">Transport</keyword>
<reference evidence="12" key="1">
    <citation type="submission" date="2008-08" db="EMBL/GenBank/DDBJ databases">
        <title>Complete sequence of Vibrio fischeri strain MJ11.</title>
        <authorList>
            <person name="Mandel M.J."/>
            <person name="Stabb E.V."/>
            <person name="Ruby E.G."/>
            <person name="Ferriera S."/>
            <person name="Johnson J."/>
            <person name="Kravitz S."/>
            <person name="Beeson K."/>
            <person name="Sutton G."/>
            <person name="Rogers Y.-H."/>
            <person name="Friedman R."/>
            <person name="Frazier M."/>
            <person name="Venter J.C."/>
        </authorList>
    </citation>
    <scope>NUCLEOTIDE SEQUENCE [LARGE SCALE GENOMIC DNA]</scope>
    <source>
        <strain evidence="12">MJ11</strain>
    </source>
</reference>
<evidence type="ECO:0000313" key="12">
    <source>
        <dbReference type="Proteomes" id="UP000001857"/>
    </source>
</evidence>
<dbReference type="GO" id="GO:0022857">
    <property type="term" value="F:transmembrane transporter activity"/>
    <property type="evidence" value="ECO:0007669"/>
    <property type="project" value="UniProtKB-UniRule"/>
</dbReference>
<dbReference type="Pfam" id="PF04290">
    <property type="entry name" value="DctQ"/>
    <property type="match status" value="1"/>
</dbReference>
<feature type="transmembrane region" description="Helical" evidence="9">
    <location>
        <begin position="87"/>
        <end position="108"/>
    </location>
</feature>
<dbReference type="GO" id="GO:0005886">
    <property type="term" value="C:plasma membrane"/>
    <property type="evidence" value="ECO:0007669"/>
    <property type="project" value="UniProtKB-SubCell"/>
</dbReference>
<comment type="subcellular location">
    <subcellularLocation>
        <location evidence="1 9">Cell inner membrane</location>
        <topology evidence="1 9">Multi-pass membrane protein</topology>
    </subcellularLocation>
</comment>
<keyword evidence="6 9" id="KW-1133">Transmembrane helix</keyword>
<accession>B5ESA6</accession>
<protein>
    <recommendedName>
        <fullName evidence="9">TRAP transporter small permease protein</fullName>
    </recommendedName>
</protein>
<organism evidence="11 12">
    <name type="scientific">Aliivibrio fischeri (strain MJ11)</name>
    <name type="common">Vibrio fischeri</name>
    <dbReference type="NCBI Taxonomy" id="388396"/>
    <lineage>
        <taxon>Bacteria</taxon>
        <taxon>Pseudomonadati</taxon>
        <taxon>Pseudomonadota</taxon>
        <taxon>Gammaproteobacteria</taxon>
        <taxon>Vibrionales</taxon>
        <taxon>Vibrionaceae</taxon>
        <taxon>Aliivibrio</taxon>
    </lineage>
</organism>
<dbReference type="PANTHER" id="PTHR35011:SF2">
    <property type="entry name" value="2,3-DIKETO-L-GULONATE TRAP TRANSPORTER SMALL PERMEASE PROTEIN YIAM"/>
    <property type="match status" value="1"/>
</dbReference>
<dbReference type="EMBL" id="CP001133">
    <property type="protein sequence ID" value="ACH63768.1"/>
    <property type="molecule type" value="Genomic_DNA"/>
</dbReference>